<keyword evidence="3 6" id="KW-0456">Lyase</keyword>
<gene>
    <name evidence="7" type="ORF">HY36_00345</name>
</gene>
<dbReference type="EMBL" id="AWFH01000001">
    <property type="protein sequence ID" value="KCZ64854.1"/>
    <property type="molecule type" value="Genomic_DNA"/>
</dbReference>
<dbReference type="GO" id="GO:0019752">
    <property type="term" value="P:carboxylic acid metabolic process"/>
    <property type="evidence" value="ECO:0007669"/>
    <property type="project" value="InterPro"/>
</dbReference>
<evidence type="ECO:0000256" key="4">
    <source>
        <dbReference type="ARBA" id="ARBA00038302"/>
    </source>
</evidence>
<dbReference type="eggNOG" id="COG0076">
    <property type="taxonomic scope" value="Bacteria"/>
</dbReference>
<keyword evidence="8" id="KW-1185">Reference proteome</keyword>
<dbReference type="Gene3D" id="3.90.1150.10">
    <property type="entry name" value="Aspartate Aminotransferase, domain 1"/>
    <property type="match status" value="1"/>
</dbReference>
<proteinExistence type="inferred from homology"/>
<dbReference type="InterPro" id="IPR015422">
    <property type="entry name" value="PyrdxlP-dep_Trfase_small"/>
</dbReference>
<dbReference type="Gene3D" id="6.10.140.2150">
    <property type="match status" value="1"/>
</dbReference>
<dbReference type="GO" id="GO:0030170">
    <property type="term" value="F:pyridoxal phosphate binding"/>
    <property type="evidence" value="ECO:0007669"/>
    <property type="project" value="InterPro"/>
</dbReference>
<dbReference type="SUPFAM" id="SSF53383">
    <property type="entry name" value="PLP-dependent transferases"/>
    <property type="match status" value="1"/>
</dbReference>
<protein>
    <submittedName>
        <fullName evidence="7">Sphingosine-1-phosphate lyase</fullName>
    </submittedName>
</protein>
<dbReference type="InterPro" id="IPR002129">
    <property type="entry name" value="PyrdxlP-dep_de-COase"/>
</dbReference>
<evidence type="ECO:0000256" key="2">
    <source>
        <dbReference type="ARBA" id="ARBA00022898"/>
    </source>
</evidence>
<accession>A0A059EAC3</accession>
<reference evidence="7 8" key="1">
    <citation type="journal article" date="2014" name="Antonie Van Leeuwenhoek">
        <title>Hyphomonas beringensis sp. nov. and Hyphomonas chukchiensis sp. nov., isolated from surface seawater of the Bering Sea and Chukchi Sea.</title>
        <authorList>
            <person name="Li C."/>
            <person name="Lai Q."/>
            <person name="Li G."/>
            <person name="Dong C."/>
            <person name="Wang J."/>
            <person name="Liao Y."/>
            <person name="Shao Z."/>
        </authorList>
    </citation>
    <scope>NUCLEOTIDE SEQUENCE [LARGE SCALE GENOMIC DNA]</scope>
    <source>
        <strain evidence="7 8">22II1-22F38</strain>
    </source>
</reference>
<evidence type="ECO:0000256" key="3">
    <source>
        <dbReference type="ARBA" id="ARBA00023239"/>
    </source>
</evidence>
<comment type="caution">
    <text evidence="7">The sequence shown here is derived from an EMBL/GenBank/DDBJ whole genome shotgun (WGS) entry which is preliminary data.</text>
</comment>
<comment type="cofactor">
    <cofactor evidence="1 5 6">
        <name>pyridoxal 5'-phosphate</name>
        <dbReference type="ChEBI" id="CHEBI:597326"/>
    </cofactor>
</comment>
<evidence type="ECO:0000313" key="8">
    <source>
        <dbReference type="Proteomes" id="UP000024547"/>
    </source>
</evidence>
<evidence type="ECO:0000256" key="5">
    <source>
        <dbReference type="PIRSR" id="PIRSR602129-50"/>
    </source>
</evidence>
<dbReference type="InterPro" id="IPR015421">
    <property type="entry name" value="PyrdxlP-dep_Trfase_major"/>
</dbReference>
<keyword evidence="2 5" id="KW-0663">Pyridoxal phosphate</keyword>
<feature type="modified residue" description="N6-(pyridoxal phosphate)lysine" evidence="5">
    <location>
        <position position="244"/>
    </location>
</feature>
<evidence type="ECO:0000256" key="1">
    <source>
        <dbReference type="ARBA" id="ARBA00001933"/>
    </source>
</evidence>
<dbReference type="PANTHER" id="PTHR42735:SF6">
    <property type="entry name" value="SPHINGOSINE-1-PHOSPHATE LYASE 1"/>
    <property type="match status" value="1"/>
</dbReference>
<dbReference type="STRING" id="1280948.HY36_00345"/>
<dbReference type="PANTHER" id="PTHR42735">
    <property type="match status" value="1"/>
</dbReference>
<dbReference type="InterPro" id="IPR050477">
    <property type="entry name" value="GrpII_AminoAcid_Decarb"/>
</dbReference>
<dbReference type="Proteomes" id="UP000024547">
    <property type="component" value="Unassembled WGS sequence"/>
</dbReference>
<dbReference type="Gene3D" id="3.40.640.10">
    <property type="entry name" value="Type I PLP-dependent aspartate aminotransferase-like (Major domain)"/>
    <property type="match status" value="1"/>
</dbReference>
<dbReference type="GO" id="GO:0016830">
    <property type="term" value="F:carbon-carbon lyase activity"/>
    <property type="evidence" value="ECO:0007669"/>
    <property type="project" value="InterPro"/>
</dbReference>
<name>A0A059EAC3_9PROT</name>
<evidence type="ECO:0000256" key="6">
    <source>
        <dbReference type="RuleBase" id="RU000382"/>
    </source>
</evidence>
<comment type="similarity">
    <text evidence="4">Belongs to the group II decarboxylase family. Sphingosine-1-phosphate lyase subfamily.</text>
</comment>
<dbReference type="PATRIC" id="fig|1280948.3.peg.71"/>
<dbReference type="RefSeq" id="WP_035546722.1">
    <property type="nucleotide sequence ID" value="NZ_AWFH01000001.1"/>
</dbReference>
<evidence type="ECO:0000313" key="7">
    <source>
        <dbReference type="EMBL" id="KCZ64854.1"/>
    </source>
</evidence>
<organism evidence="7 8">
    <name type="scientific">Hyphomonas atlantica</name>
    <dbReference type="NCBI Taxonomy" id="1280948"/>
    <lineage>
        <taxon>Bacteria</taxon>
        <taxon>Pseudomonadati</taxon>
        <taxon>Pseudomonadota</taxon>
        <taxon>Alphaproteobacteria</taxon>
        <taxon>Hyphomonadales</taxon>
        <taxon>Hyphomonadaceae</taxon>
        <taxon>Hyphomonas</taxon>
    </lineage>
</organism>
<dbReference type="AlphaFoldDB" id="A0A059EAC3"/>
<sequence>MITMPEKGRDWSDVREEMIARGGGDAQWRDGRTTVYVFNAGPEISNIQHDAYGLYMAENGLGPLAFPSLAQMEKEVIGMGLSLLHGPEGSTGAMTSGGTDSITMAMKTARDYARSRGKPREGQNVVLPQSAHLAFDKAAHLMDIEIRRVPLKTDGSYEADPVAMGEAVDAATIMMVGSAPNFPHGIIDPIAALGQVAEQKDVWLHVDACVGGYFAPFARMNGVPVPEFDFEVPSVKSMSADLHKYGYCAKGASTVLFRSEELYAHMPFDMAGWSGAPMKTPTLAGTRPGGAISAAWGVMNTLGIEGYKRLQGQVCATRERIEEGVKRLGFDVVGNPMLGLMAFSHPDVHAFAIYGEIFRRGWFTSVTKEPPSLHLMLSPKHADVADAYLADLDASVKAVQAGTAGEKVEARYS</sequence>
<dbReference type="Pfam" id="PF00282">
    <property type="entry name" value="Pyridoxal_deC"/>
    <property type="match status" value="1"/>
</dbReference>
<dbReference type="InterPro" id="IPR015424">
    <property type="entry name" value="PyrdxlP-dep_Trfase"/>
</dbReference>